<reference evidence="2 3" key="1">
    <citation type="journal article" date="2018" name="Mycol. Prog.">
        <title>Coniella lustricola, a new species from submerged detritus.</title>
        <authorList>
            <person name="Raudabaugh D.B."/>
            <person name="Iturriaga T."/>
            <person name="Carver A."/>
            <person name="Mondo S."/>
            <person name="Pangilinan J."/>
            <person name="Lipzen A."/>
            <person name="He G."/>
            <person name="Amirebrahimi M."/>
            <person name="Grigoriev I.V."/>
            <person name="Miller A.N."/>
        </authorList>
    </citation>
    <scope>NUCLEOTIDE SEQUENCE [LARGE SCALE GENOMIC DNA]</scope>
    <source>
        <strain evidence="2 3">B22-T-1</strain>
    </source>
</reference>
<dbReference type="Proteomes" id="UP000241462">
    <property type="component" value="Unassembled WGS sequence"/>
</dbReference>
<evidence type="ECO:0000313" key="2">
    <source>
        <dbReference type="EMBL" id="PSR81597.1"/>
    </source>
</evidence>
<proteinExistence type="predicted"/>
<feature type="compositionally biased region" description="Basic and acidic residues" evidence="1">
    <location>
        <begin position="398"/>
        <end position="409"/>
    </location>
</feature>
<feature type="compositionally biased region" description="Gly residues" evidence="1">
    <location>
        <begin position="352"/>
        <end position="362"/>
    </location>
</feature>
<evidence type="ECO:0000313" key="3">
    <source>
        <dbReference type="Proteomes" id="UP000241462"/>
    </source>
</evidence>
<feature type="region of interest" description="Disordered" evidence="1">
    <location>
        <begin position="37"/>
        <end position="77"/>
    </location>
</feature>
<name>A0A2T3A2C8_9PEZI</name>
<feature type="region of interest" description="Disordered" evidence="1">
    <location>
        <begin position="345"/>
        <end position="409"/>
    </location>
</feature>
<evidence type="ECO:0000256" key="1">
    <source>
        <dbReference type="SAM" id="MobiDB-lite"/>
    </source>
</evidence>
<accession>A0A2T3A2C8</accession>
<keyword evidence="3" id="KW-1185">Reference proteome</keyword>
<feature type="compositionally biased region" description="Acidic residues" evidence="1">
    <location>
        <begin position="381"/>
        <end position="397"/>
    </location>
</feature>
<organism evidence="2 3">
    <name type="scientific">Coniella lustricola</name>
    <dbReference type="NCBI Taxonomy" id="2025994"/>
    <lineage>
        <taxon>Eukaryota</taxon>
        <taxon>Fungi</taxon>
        <taxon>Dikarya</taxon>
        <taxon>Ascomycota</taxon>
        <taxon>Pezizomycotina</taxon>
        <taxon>Sordariomycetes</taxon>
        <taxon>Sordariomycetidae</taxon>
        <taxon>Diaporthales</taxon>
        <taxon>Schizoparmaceae</taxon>
        <taxon>Coniella</taxon>
    </lineage>
</organism>
<protein>
    <submittedName>
        <fullName evidence="2">Uncharacterized protein</fullName>
    </submittedName>
</protein>
<gene>
    <name evidence="2" type="ORF">BD289DRAFT_34638</name>
</gene>
<dbReference type="AlphaFoldDB" id="A0A2T3A2C8"/>
<dbReference type="InParanoid" id="A0A2T3A2C8"/>
<sequence length="476" mass="52309">MENLACVDDEHEYQGSAALTQFVLDNENHLPARYRNLPARRPKDDNGATECSFETTKAKPDPVRAKQTSQALGRKKPRARIMTAAAAAAVAAATAEAAKSVSSSIVPSRAEYPLRESATLSSSRPTPRRAPRPIFSSNAFSPGSNVPEARKIFTNPSYLAMQNNFLTVNGGKMIGDTKANSNHATAAAAAAAAAAQQQVGFAGTAQLQSRRDLPPKIIKERHVWCCRYVDAVKGDKKGDNSTTMRDFLNTPDLPLIYKLKAYICYSSNPVLDMPIPPHDGTNDSTSTKYTYNYKHINRGVYSHGYRSKAYKSNANFNNGGSAKLGPWLGSWRQLKKRPVEEEYEDAWETCSEGGGNRAGGNGGDDDAGGGHGNIDSGTTSDEYEDCRDEATDKDDDDHDGKKMEGSDEKDSFAEMVMDIDKLRRLEARIHYLRIAERLYVDCVHAYPALEDIELLGHEKAWLDWEMNEAQGLMNAL</sequence>
<dbReference type="EMBL" id="KZ678498">
    <property type="protein sequence ID" value="PSR81597.1"/>
    <property type="molecule type" value="Genomic_DNA"/>
</dbReference>
<feature type="compositionally biased region" description="Polar residues" evidence="1">
    <location>
        <begin position="135"/>
        <end position="144"/>
    </location>
</feature>
<feature type="region of interest" description="Disordered" evidence="1">
    <location>
        <begin position="115"/>
        <end position="146"/>
    </location>
</feature>